<dbReference type="RefSeq" id="WP_262841726.1">
    <property type="nucleotide sequence ID" value="NZ_JANZYP010000006.1"/>
</dbReference>
<dbReference type="EMBL" id="JBHSFN010000004">
    <property type="protein sequence ID" value="MFC4586022.1"/>
    <property type="molecule type" value="Genomic_DNA"/>
</dbReference>
<evidence type="ECO:0000313" key="1">
    <source>
        <dbReference type="EMBL" id="MFC4586022.1"/>
    </source>
</evidence>
<organism evidence="1 2">
    <name type="scientific">Sphaerisporangium corydalis</name>
    <dbReference type="NCBI Taxonomy" id="1441875"/>
    <lineage>
        <taxon>Bacteria</taxon>
        <taxon>Bacillati</taxon>
        <taxon>Actinomycetota</taxon>
        <taxon>Actinomycetes</taxon>
        <taxon>Streptosporangiales</taxon>
        <taxon>Streptosporangiaceae</taxon>
        <taxon>Sphaerisporangium</taxon>
    </lineage>
</organism>
<dbReference type="InterPro" id="IPR038056">
    <property type="entry name" value="YjbR-like_sf"/>
</dbReference>
<sequence length="130" mass="14310">MVGSWTDADVERVRGRLEELVAGLPGVVTEDAHGHIGLLVRGKRLAWVFIDHHGDGRLALCVKAPPGELETLVAADLLRYFRPAYVRGWVGVELHAVEPDWAEIGALLEQAWRMRAGKHATAAYDARRPG</sequence>
<name>A0ABV9E901_9ACTN</name>
<proteinExistence type="predicted"/>
<reference evidence="2" key="1">
    <citation type="journal article" date="2019" name="Int. J. Syst. Evol. Microbiol.">
        <title>The Global Catalogue of Microorganisms (GCM) 10K type strain sequencing project: providing services to taxonomists for standard genome sequencing and annotation.</title>
        <authorList>
            <consortium name="The Broad Institute Genomics Platform"/>
            <consortium name="The Broad Institute Genome Sequencing Center for Infectious Disease"/>
            <person name="Wu L."/>
            <person name="Ma J."/>
        </authorList>
    </citation>
    <scope>NUCLEOTIDE SEQUENCE [LARGE SCALE GENOMIC DNA]</scope>
    <source>
        <strain evidence="2">CCUG 49560</strain>
    </source>
</reference>
<accession>A0ABV9E901</accession>
<evidence type="ECO:0000313" key="2">
    <source>
        <dbReference type="Proteomes" id="UP001595891"/>
    </source>
</evidence>
<dbReference type="SUPFAM" id="SSF142906">
    <property type="entry name" value="YjbR-like"/>
    <property type="match status" value="1"/>
</dbReference>
<dbReference type="InterPro" id="IPR058532">
    <property type="entry name" value="YjbR/MT2646/Rv2570-like"/>
</dbReference>
<comment type="caution">
    <text evidence="1">The sequence shown here is derived from an EMBL/GenBank/DDBJ whole genome shotgun (WGS) entry which is preliminary data.</text>
</comment>
<protein>
    <submittedName>
        <fullName evidence="1">MmcQ/YjbR family DNA-binding protein</fullName>
    </submittedName>
</protein>
<keyword evidence="1" id="KW-0238">DNA-binding</keyword>
<keyword evidence="2" id="KW-1185">Reference proteome</keyword>
<gene>
    <name evidence="1" type="ORF">ACFO8L_08060</name>
</gene>
<dbReference type="Proteomes" id="UP001595891">
    <property type="component" value="Unassembled WGS sequence"/>
</dbReference>
<dbReference type="Pfam" id="PF04237">
    <property type="entry name" value="YjbR"/>
    <property type="match status" value="1"/>
</dbReference>
<dbReference type="GO" id="GO:0003677">
    <property type="term" value="F:DNA binding"/>
    <property type="evidence" value="ECO:0007669"/>
    <property type="project" value="UniProtKB-KW"/>
</dbReference>